<keyword evidence="2" id="KW-1185">Reference proteome</keyword>
<gene>
    <name evidence="1" type="ORF">BCR34DRAFT_378805</name>
</gene>
<evidence type="ECO:0000313" key="1">
    <source>
        <dbReference type="EMBL" id="ORY18002.1"/>
    </source>
</evidence>
<comment type="caution">
    <text evidence="1">The sequence shown here is derived from an EMBL/GenBank/DDBJ whole genome shotgun (WGS) entry which is preliminary data.</text>
</comment>
<sequence>MCEWLTVTQNRDSCETTACLPSPQKPSAPPPKKPSAPPRTILLERYILLFLHSLIQFEDVSQFNPYARPCGASRTLALRLSSRFPERETAGLLATDGFSVEWQDEKSTGRPVACKRVSGDRGWSTSLSRVCDQYNNNSFNNIAQHASRPMIAWPSE</sequence>
<dbReference type="EMBL" id="MCFA01000009">
    <property type="protein sequence ID" value="ORY18002.1"/>
    <property type="molecule type" value="Genomic_DNA"/>
</dbReference>
<proteinExistence type="predicted"/>
<protein>
    <submittedName>
        <fullName evidence="1">Uncharacterized protein</fullName>
    </submittedName>
</protein>
<name>A0A1Y2A671_9PLEO</name>
<reference evidence="1 2" key="1">
    <citation type="submission" date="2016-07" db="EMBL/GenBank/DDBJ databases">
        <title>Pervasive Adenine N6-methylation of Active Genes in Fungi.</title>
        <authorList>
            <consortium name="DOE Joint Genome Institute"/>
            <person name="Mondo S.J."/>
            <person name="Dannebaum R.O."/>
            <person name="Kuo R.C."/>
            <person name="Labutti K."/>
            <person name="Haridas S."/>
            <person name="Kuo A."/>
            <person name="Salamov A."/>
            <person name="Ahrendt S.R."/>
            <person name="Lipzen A."/>
            <person name="Sullivan W."/>
            <person name="Andreopoulos W.B."/>
            <person name="Clum A."/>
            <person name="Lindquist E."/>
            <person name="Daum C."/>
            <person name="Ramamoorthy G.K."/>
            <person name="Gryganskyi A."/>
            <person name="Culley D."/>
            <person name="Magnuson J.K."/>
            <person name="James T.Y."/>
            <person name="O'Malley M.A."/>
            <person name="Stajich J.E."/>
            <person name="Spatafora J.W."/>
            <person name="Visel A."/>
            <person name="Grigoriev I.V."/>
        </authorList>
    </citation>
    <scope>NUCLEOTIDE SEQUENCE [LARGE SCALE GENOMIC DNA]</scope>
    <source>
        <strain evidence="1 2">CBS 115471</strain>
    </source>
</reference>
<accession>A0A1Y2A671</accession>
<dbReference type="Proteomes" id="UP000193144">
    <property type="component" value="Unassembled WGS sequence"/>
</dbReference>
<dbReference type="AlphaFoldDB" id="A0A1Y2A671"/>
<evidence type="ECO:0000313" key="2">
    <source>
        <dbReference type="Proteomes" id="UP000193144"/>
    </source>
</evidence>
<organism evidence="1 2">
    <name type="scientific">Clohesyomyces aquaticus</name>
    <dbReference type="NCBI Taxonomy" id="1231657"/>
    <lineage>
        <taxon>Eukaryota</taxon>
        <taxon>Fungi</taxon>
        <taxon>Dikarya</taxon>
        <taxon>Ascomycota</taxon>
        <taxon>Pezizomycotina</taxon>
        <taxon>Dothideomycetes</taxon>
        <taxon>Pleosporomycetidae</taxon>
        <taxon>Pleosporales</taxon>
        <taxon>Lindgomycetaceae</taxon>
        <taxon>Clohesyomyces</taxon>
    </lineage>
</organism>